<keyword evidence="1" id="KW-1133">Transmembrane helix</keyword>
<dbReference type="EMBL" id="FOOX01000002">
    <property type="protein sequence ID" value="SFG10747.1"/>
    <property type="molecule type" value="Genomic_DNA"/>
</dbReference>
<evidence type="ECO:0000256" key="1">
    <source>
        <dbReference type="SAM" id="Phobius"/>
    </source>
</evidence>
<sequence length="81" mass="9207">MKTWNFSKHLMSCAAIFIFLFIIAKILLPIGTSVCIIGGADGPTTIYLTNEPIFDFETIIILILFIIAIILYKPIKRYIKK</sequence>
<keyword evidence="1" id="KW-0812">Transmembrane</keyword>
<organism evidence="2 3">
    <name type="scientific">Desulfotruncus arcticus DSM 17038</name>
    <dbReference type="NCBI Taxonomy" id="1121424"/>
    <lineage>
        <taxon>Bacteria</taxon>
        <taxon>Bacillati</taxon>
        <taxon>Bacillota</taxon>
        <taxon>Clostridia</taxon>
        <taxon>Eubacteriales</taxon>
        <taxon>Desulfallaceae</taxon>
        <taxon>Desulfotruncus</taxon>
    </lineage>
</organism>
<evidence type="ECO:0000313" key="3">
    <source>
        <dbReference type="Proteomes" id="UP000199337"/>
    </source>
</evidence>
<feature type="transmembrane region" description="Helical" evidence="1">
    <location>
        <begin position="52"/>
        <end position="72"/>
    </location>
</feature>
<gene>
    <name evidence="2" type="ORF">SAMN05660649_00700</name>
</gene>
<dbReference type="AlphaFoldDB" id="A0A1I2P9W1"/>
<keyword evidence="3" id="KW-1185">Reference proteome</keyword>
<protein>
    <submittedName>
        <fullName evidence="2">Uncharacterized protein</fullName>
    </submittedName>
</protein>
<feature type="transmembrane region" description="Helical" evidence="1">
    <location>
        <begin position="12"/>
        <end position="40"/>
    </location>
</feature>
<proteinExistence type="predicted"/>
<keyword evidence="1" id="KW-0472">Membrane</keyword>
<name>A0A1I2P9W1_9FIRM</name>
<reference evidence="3" key="1">
    <citation type="submission" date="2016-10" db="EMBL/GenBank/DDBJ databases">
        <authorList>
            <person name="Varghese N."/>
            <person name="Submissions S."/>
        </authorList>
    </citation>
    <scope>NUCLEOTIDE SEQUENCE [LARGE SCALE GENOMIC DNA]</scope>
    <source>
        <strain evidence="3">DSM 17038</strain>
    </source>
</reference>
<dbReference type="RefSeq" id="WP_092468749.1">
    <property type="nucleotide sequence ID" value="NZ_FOOX01000002.1"/>
</dbReference>
<evidence type="ECO:0000313" key="2">
    <source>
        <dbReference type="EMBL" id="SFG10747.1"/>
    </source>
</evidence>
<dbReference type="Proteomes" id="UP000199337">
    <property type="component" value="Unassembled WGS sequence"/>
</dbReference>
<accession>A0A1I2P9W1</accession>